<dbReference type="RefSeq" id="WP_379261135.1">
    <property type="nucleotide sequence ID" value="NZ_JBHUMJ010000002.1"/>
</dbReference>
<dbReference type="SUPFAM" id="SSF88697">
    <property type="entry name" value="PUA domain-like"/>
    <property type="match status" value="1"/>
</dbReference>
<keyword evidence="2" id="KW-1185">Reference proteome</keyword>
<evidence type="ECO:0008006" key="3">
    <source>
        <dbReference type="Google" id="ProtNLM"/>
    </source>
</evidence>
<dbReference type="InterPro" id="IPR015947">
    <property type="entry name" value="PUA-like_sf"/>
</dbReference>
<dbReference type="EMBL" id="JBHUMJ010000002">
    <property type="protein sequence ID" value="MFD2700281.1"/>
    <property type="molecule type" value="Genomic_DNA"/>
</dbReference>
<sequence length="151" mass="17134">MNEQLQLLLDLPKRQIILSLQPEPYQQIKEGKKTIEFRRRFIKEPAAAFIYVSSPVKQIKAFIEFGMPIQEDIDTLVSIAEGHEQGSGAELREYFSGVSHGYAIPILSCIEFAPMSLELLKGGYAFNPPQSYMNLSVNPRLEQALLKKMMT</sequence>
<dbReference type="Proteomes" id="UP001597540">
    <property type="component" value="Unassembled WGS sequence"/>
</dbReference>
<organism evidence="1 2">
    <name type="scientific">Paenibacillus shunpengii</name>
    <dbReference type="NCBI Taxonomy" id="2054424"/>
    <lineage>
        <taxon>Bacteria</taxon>
        <taxon>Bacillati</taxon>
        <taxon>Bacillota</taxon>
        <taxon>Bacilli</taxon>
        <taxon>Bacillales</taxon>
        <taxon>Paenibacillaceae</taxon>
        <taxon>Paenibacillus</taxon>
    </lineage>
</organism>
<reference evidence="2" key="1">
    <citation type="journal article" date="2019" name="Int. J. Syst. Evol. Microbiol.">
        <title>The Global Catalogue of Microorganisms (GCM) 10K type strain sequencing project: providing services to taxonomists for standard genome sequencing and annotation.</title>
        <authorList>
            <consortium name="The Broad Institute Genomics Platform"/>
            <consortium name="The Broad Institute Genome Sequencing Center for Infectious Disease"/>
            <person name="Wu L."/>
            <person name="Ma J."/>
        </authorList>
    </citation>
    <scope>NUCLEOTIDE SEQUENCE [LARGE SCALE GENOMIC DNA]</scope>
    <source>
        <strain evidence="2">KCTC 33849</strain>
    </source>
</reference>
<evidence type="ECO:0000313" key="1">
    <source>
        <dbReference type="EMBL" id="MFD2700281.1"/>
    </source>
</evidence>
<gene>
    <name evidence="1" type="ORF">ACFSVM_07345</name>
</gene>
<protein>
    <recommendedName>
        <fullName evidence="3">Transcriptional regulator</fullName>
    </recommendedName>
</protein>
<comment type="caution">
    <text evidence="1">The sequence shown here is derived from an EMBL/GenBank/DDBJ whole genome shotgun (WGS) entry which is preliminary data.</text>
</comment>
<evidence type="ECO:0000313" key="2">
    <source>
        <dbReference type="Proteomes" id="UP001597540"/>
    </source>
</evidence>
<name>A0ABW5SKL9_9BACL</name>
<accession>A0ABW5SKL9</accession>
<proteinExistence type="predicted"/>